<dbReference type="Proteomes" id="UP000887574">
    <property type="component" value="Unplaced"/>
</dbReference>
<reference evidence="3" key="1">
    <citation type="submission" date="2022-11" db="UniProtKB">
        <authorList>
            <consortium name="WormBaseParasite"/>
        </authorList>
    </citation>
    <scope>IDENTIFICATION</scope>
</reference>
<evidence type="ECO:0000256" key="1">
    <source>
        <dbReference type="SAM" id="MobiDB-lite"/>
    </source>
</evidence>
<protein>
    <submittedName>
        <fullName evidence="3">Uncharacterized protein</fullName>
    </submittedName>
</protein>
<name>A0A915ESH9_9BILA</name>
<dbReference type="WBParaSite" id="jg8838">
    <property type="protein sequence ID" value="jg8838"/>
    <property type="gene ID" value="jg8838"/>
</dbReference>
<feature type="region of interest" description="Disordered" evidence="1">
    <location>
        <begin position="95"/>
        <end position="122"/>
    </location>
</feature>
<organism evidence="2 3">
    <name type="scientific">Ditylenchus dipsaci</name>
    <dbReference type="NCBI Taxonomy" id="166011"/>
    <lineage>
        <taxon>Eukaryota</taxon>
        <taxon>Metazoa</taxon>
        <taxon>Ecdysozoa</taxon>
        <taxon>Nematoda</taxon>
        <taxon>Chromadorea</taxon>
        <taxon>Rhabditida</taxon>
        <taxon>Tylenchina</taxon>
        <taxon>Tylenchomorpha</taxon>
        <taxon>Sphaerularioidea</taxon>
        <taxon>Anguinidae</taxon>
        <taxon>Anguininae</taxon>
        <taxon>Ditylenchus</taxon>
    </lineage>
</organism>
<accession>A0A915ESH9</accession>
<evidence type="ECO:0000313" key="2">
    <source>
        <dbReference type="Proteomes" id="UP000887574"/>
    </source>
</evidence>
<feature type="compositionally biased region" description="Basic and acidic residues" evidence="1">
    <location>
        <begin position="157"/>
        <end position="166"/>
    </location>
</feature>
<proteinExistence type="predicted"/>
<keyword evidence="2" id="KW-1185">Reference proteome</keyword>
<evidence type="ECO:0000313" key="3">
    <source>
        <dbReference type="WBParaSite" id="jg8838"/>
    </source>
</evidence>
<feature type="region of interest" description="Disordered" evidence="1">
    <location>
        <begin position="156"/>
        <end position="175"/>
    </location>
</feature>
<sequence length="224" mass="25074">MKRFRLRLSPRNFLYIRQLHTLSVALCRELKKMAGSASIGEGVVFTLSGFIAQLACSEIDFFKVLEYLDQSKLCRKLRDFHLRYSRFAKGTTAATPKSVSRQQIPCGSEVSTPQTPPSSSRFGSLLQRLKNSASINKENSSPKSSRKKFDITANKVSEAKQEDLNRPSKSQSSSTPLYQLKEFLEALTSKAEDARIVVQKATSDMSAKYFTPLYLTSTEVGLLL</sequence>
<dbReference type="AlphaFoldDB" id="A0A915ESH9"/>